<organism evidence="2">
    <name type="scientific">Lotharella oceanica</name>
    <dbReference type="NCBI Taxonomy" id="641309"/>
    <lineage>
        <taxon>Eukaryota</taxon>
        <taxon>Sar</taxon>
        <taxon>Rhizaria</taxon>
        <taxon>Cercozoa</taxon>
        <taxon>Chlorarachniophyceae</taxon>
        <taxon>Lotharella</taxon>
    </lineage>
</organism>
<dbReference type="InterPro" id="IPR025979">
    <property type="entry name" value="ChrR-like_cupin_dom"/>
</dbReference>
<accession>A0A7S2TV05</accession>
<protein>
    <recommendedName>
        <fullName evidence="1">ChrR-like cupin domain-containing protein</fullName>
    </recommendedName>
</protein>
<dbReference type="AlphaFoldDB" id="A0A7S2TV05"/>
<evidence type="ECO:0000259" key="1">
    <source>
        <dbReference type="Pfam" id="PF12973"/>
    </source>
</evidence>
<proteinExistence type="predicted"/>
<dbReference type="Gene3D" id="2.60.120.10">
    <property type="entry name" value="Jelly Rolls"/>
    <property type="match status" value="1"/>
</dbReference>
<gene>
    <name evidence="2" type="ORF">LSP00402_LOCUS12625</name>
</gene>
<evidence type="ECO:0000313" key="2">
    <source>
        <dbReference type="EMBL" id="CAD9768645.1"/>
    </source>
</evidence>
<dbReference type="CDD" id="cd20303">
    <property type="entry name" value="cupin_ChrR_1"/>
    <property type="match status" value="1"/>
</dbReference>
<feature type="domain" description="ChrR-like cupin" evidence="1">
    <location>
        <begin position="191"/>
        <end position="291"/>
    </location>
</feature>
<dbReference type="SUPFAM" id="SSF51182">
    <property type="entry name" value="RmlC-like cupins"/>
    <property type="match status" value="2"/>
</dbReference>
<reference evidence="2" key="1">
    <citation type="submission" date="2021-01" db="EMBL/GenBank/DDBJ databases">
        <authorList>
            <person name="Corre E."/>
            <person name="Pelletier E."/>
            <person name="Niang G."/>
            <person name="Scheremetjew M."/>
            <person name="Finn R."/>
            <person name="Kale V."/>
            <person name="Holt S."/>
            <person name="Cochrane G."/>
            <person name="Meng A."/>
            <person name="Brown T."/>
            <person name="Cohen L."/>
        </authorList>
    </citation>
    <scope>NUCLEOTIDE SEQUENCE</scope>
    <source>
        <strain evidence="2">CCMP622</strain>
    </source>
</reference>
<sequence length="308" mass="34081">MAARGYLRGAHGLRRILLGASAATLFRAGSTTARAKSYKTSWGEPKPEDLLKMNADFDEIVAVDTTKMEWAASPMPAVERKRVFLHGTKEAGKVTSVVRYAPGSKFRKHPHPEGEEFLVLKGVFSDDSGDYGPGTYCLNPEGFVHAPWSKPGCEIIVRLRQHPNLEEKGGGVWSWLGMQQQQGKTKPRTHTVVLPHQGNWVAEKEWGDGVTRKMLYQEDMQGYEDATWLEKVTPGSSRKRGVPQGMVEEVFVIEGCITAAGGSRKSGTWIRHPEGTNTLQAEEDTTLYVRQFPIDMIAPSHKGSSQST</sequence>
<dbReference type="Pfam" id="PF12973">
    <property type="entry name" value="Cupin_7"/>
    <property type="match status" value="2"/>
</dbReference>
<dbReference type="InterPro" id="IPR011051">
    <property type="entry name" value="RmlC_Cupin_sf"/>
</dbReference>
<dbReference type="EMBL" id="HBHP01020331">
    <property type="protein sequence ID" value="CAD9768645.1"/>
    <property type="molecule type" value="Transcribed_RNA"/>
</dbReference>
<name>A0A7S2TV05_9EUKA</name>
<feature type="domain" description="ChrR-like cupin" evidence="1">
    <location>
        <begin position="61"/>
        <end position="161"/>
    </location>
</feature>
<dbReference type="InterPro" id="IPR014710">
    <property type="entry name" value="RmlC-like_jellyroll"/>
</dbReference>